<name>A0ABW0X961_9ACTN</name>
<dbReference type="InterPro" id="IPR005532">
    <property type="entry name" value="SUMF_dom"/>
</dbReference>
<dbReference type="InterPro" id="IPR042095">
    <property type="entry name" value="SUMF_sf"/>
</dbReference>
<dbReference type="EMBL" id="JBHSOF010000051">
    <property type="protein sequence ID" value="MFC5667117.1"/>
    <property type="molecule type" value="Genomic_DNA"/>
</dbReference>
<feature type="compositionally biased region" description="Low complexity" evidence="5">
    <location>
        <begin position="20"/>
        <end position="30"/>
    </location>
</feature>
<evidence type="ECO:0000256" key="1">
    <source>
        <dbReference type="ARBA" id="ARBA00023002"/>
    </source>
</evidence>
<sequence length="489" mass="53725">MIDDARDAHEARTARDPHRAAPAPAAAAPHAPADLALEDLAPEALRETIAAELLAARARTAALTDCVEDRDLTAQHSPLMSPLVWDLAHIGNQEELWLLRNVGGLDPMHPEIDPLYDAFEHPRAERPTLPLLPPAEARAYAGEVRGRVLDLLAASPLEGAPLLTAGFAFGMIAQHEQQHDETMLITHQLRRGEPALAAPAPPPAPADAAALPGEVLVPAGPFTMGTDTEPWALDNERPAHRVDLPAYRLDTTPVTNAAYLRFIEDGGYDEPHWWTPEGWAHRRSADLTAPLFWRHEDGQWLRRRFGVLEPVPLDEPVLHVSWYEADAYARWAGRRLPTEAEWEKAARHDPATGRSRRYPWGDGAPGAEHANLGQRHLRPAPAGSYPAGQSPYGARQLMGDVWEWTASDFRPYPGFRAWPYREYSEVFFGPEYKVLRGGCFAVAPVACRGTFRNWDYPVRRQIFAGFRTAADVPDGSGAGPGTGSAAEAG</sequence>
<dbReference type="InterPro" id="IPR051043">
    <property type="entry name" value="Sulfatase_Mod_Factor_Kinase"/>
</dbReference>
<comment type="catalytic activity">
    <reaction evidence="4">
        <text>gamma-L-glutamyl-L-cysteine + hercynine + O2 = gamma-L-glutamyl-hercynylcysteine S-oxide + H2O</text>
        <dbReference type="Rhea" id="RHEA:42672"/>
        <dbReference type="ChEBI" id="CHEBI:15377"/>
        <dbReference type="ChEBI" id="CHEBI:15379"/>
        <dbReference type="ChEBI" id="CHEBI:15781"/>
        <dbReference type="ChEBI" id="CHEBI:58173"/>
        <dbReference type="ChEBI" id="CHEBI:82703"/>
        <dbReference type="EC" id="1.14.99.50"/>
    </reaction>
</comment>
<comment type="pathway">
    <text evidence="3 4">Amino-acid biosynthesis; ergothioneine biosynthesis.</text>
</comment>
<dbReference type="SUPFAM" id="SSF56436">
    <property type="entry name" value="C-type lectin-like"/>
    <property type="match status" value="1"/>
</dbReference>
<feature type="binding site" evidence="4">
    <location>
        <position position="89"/>
    </location>
    <ligand>
        <name>Fe cation</name>
        <dbReference type="ChEBI" id="CHEBI:24875"/>
    </ligand>
</feature>
<dbReference type="Gene3D" id="1.20.120.450">
    <property type="entry name" value="dinb family like domain"/>
    <property type="match status" value="1"/>
</dbReference>
<feature type="binding site" evidence="4">
    <location>
        <position position="455"/>
    </location>
    <ligand>
        <name>gamma-L-glutamyl-L-cysteine</name>
        <dbReference type="ChEBI" id="CHEBI:58173"/>
    </ligand>
</feature>
<dbReference type="Pfam" id="PF12867">
    <property type="entry name" value="DinB_2"/>
    <property type="match status" value="1"/>
</dbReference>
<reference evidence="9" key="1">
    <citation type="journal article" date="2019" name="Int. J. Syst. Evol. Microbiol.">
        <title>The Global Catalogue of Microorganisms (GCM) 10K type strain sequencing project: providing services to taxonomists for standard genome sequencing and annotation.</title>
        <authorList>
            <consortium name="The Broad Institute Genomics Platform"/>
            <consortium name="The Broad Institute Genome Sequencing Center for Infectious Disease"/>
            <person name="Wu L."/>
            <person name="Ma J."/>
        </authorList>
    </citation>
    <scope>NUCLEOTIDE SEQUENCE [LARGE SCALE GENOMIC DNA]</scope>
    <source>
        <strain evidence="9">CGMCC 4.1437</strain>
    </source>
</reference>
<comment type="function">
    <text evidence="4">Catalyzes the oxidative sulfurization of hercynine (N-alpha,N-alpha,N-alpha-trimethyl-L-histidine) into hercynyl-gamma-L-glutamyl-L-cysteine sulfoxide, a step in the biosynthesis pathway of ergothioneine.</text>
</comment>
<protein>
    <recommendedName>
        <fullName evidence="4">Hercynine oxygenase</fullName>
        <ecNumber evidence="4">1.14.99.50</ecNumber>
    </recommendedName>
    <alternativeName>
        <fullName evidence="4">Gamma-glutamyl hercynylcysteine S-oxide synthase</fullName>
    </alternativeName>
</protein>
<dbReference type="Gene3D" id="3.90.1580.10">
    <property type="entry name" value="paralog of FGE (formylglycine-generating enzyme)"/>
    <property type="match status" value="1"/>
</dbReference>
<feature type="domain" description="Sulfatase-modifying factor enzyme-like" evidence="6">
    <location>
        <begin position="212"/>
        <end position="469"/>
    </location>
</feature>
<gene>
    <name evidence="4 8" type="primary">egtB</name>
    <name evidence="8" type="ORF">ACFP3U_29650</name>
</gene>
<evidence type="ECO:0000313" key="9">
    <source>
        <dbReference type="Proteomes" id="UP001595975"/>
    </source>
</evidence>
<organism evidence="8 9">
    <name type="scientific">Kitasatospora misakiensis</name>
    <dbReference type="NCBI Taxonomy" id="67330"/>
    <lineage>
        <taxon>Bacteria</taxon>
        <taxon>Bacillati</taxon>
        <taxon>Actinomycetota</taxon>
        <taxon>Actinomycetes</taxon>
        <taxon>Kitasatosporales</taxon>
        <taxon>Streptomycetaceae</taxon>
        <taxon>Kitasatospora</taxon>
    </lineage>
</organism>
<keyword evidence="4" id="KW-0479">Metal-binding</keyword>
<dbReference type="InterPro" id="IPR017806">
    <property type="entry name" value="EgtB"/>
</dbReference>
<feature type="binding site" evidence="4">
    <location>
        <position position="179"/>
    </location>
    <ligand>
        <name>Fe cation</name>
        <dbReference type="ChEBI" id="CHEBI:24875"/>
    </ligand>
</feature>
<evidence type="ECO:0000256" key="2">
    <source>
        <dbReference type="ARBA" id="ARBA00023004"/>
    </source>
</evidence>
<feature type="region of interest" description="Disordered" evidence="5">
    <location>
        <begin position="1"/>
        <end position="30"/>
    </location>
</feature>
<dbReference type="InterPro" id="IPR016187">
    <property type="entry name" value="CTDL_fold"/>
</dbReference>
<evidence type="ECO:0000259" key="6">
    <source>
        <dbReference type="Pfam" id="PF03781"/>
    </source>
</evidence>
<evidence type="ECO:0000256" key="3">
    <source>
        <dbReference type="ARBA" id="ARBA00037882"/>
    </source>
</evidence>
<dbReference type="RefSeq" id="WP_380228796.1">
    <property type="nucleotide sequence ID" value="NZ_JBHSOF010000051.1"/>
</dbReference>
<evidence type="ECO:0000313" key="8">
    <source>
        <dbReference type="EMBL" id="MFC5667117.1"/>
    </source>
</evidence>
<dbReference type="Proteomes" id="UP001595975">
    <property type="component" value="Unassembled WGS sequence"/>
</dbReference>
<keyword evidence="4" id="KW-0503">Monooxygenase</keyword>
<feature type="binding site" evidence="4">
    <location>
        <begin position="123"/>
        <end position="126"/>
    </location>
    <ligand>
        <name>gamma-L-glutamyl-L-cysteine</name>
        <dbReference type="ChEBI" id="CHEBI:58173"/>
    </ligand>
</feature>
<dbReference type="SUPFAM" id="SSF109854">
    <property type="entry name" value="DinB/YfiT-like putative metalloenzymes"/>
    <property type="match status" value="1"/>
</dbReference>
<dbReference type="InterPro" id="IPR032890">
    <property type="entry name" value="EgtB_Actinobacteria"/>
</dbReference>
<feature type="compositionally biased region" description="Basic and acidic residues" evidence="5">
    <location>
        <begin position="1"/>
        <end position="19"/>
    </location>
</feature>
<keyword evidence="9" id="KW-1185">Reference proteome</keyword>
<dbReference type="InterPro" id="IPR024775">
    <property type="entry name" value="DinB-like"/>
</dbReference>
<keyword evidence="2 4" id="KW-0408">Iron</keyword>
<dbReference type="PANTHER" id="PTHR23150:SF36">
    <property type="entry name" value="HERCYNINE OXYGENASE"/>
    <property type="match status" value="1"/>
</dbReference>
<dbReference type="EC" id="1.14.99.50" evidence="4"/>
<dbReference type="NCBIfam" id="TIGR03440">
    <property type="entry name" value="egtB_TIGR03440"/>
    <property type="match status" value="1"/>
</dbReference>
<dbReference type="HAMAP" id="MF_02035">
    <property type="entry name" value="EgtB"/>
    <property type="match status" value="1"/>
</dbReference>
<feature type="domain" description="DinB-like" evidence="7">
    <location>
        <begin position="53"/>
        <end position="183"/>
    </location>
</feature>
<evidence type="ECO:0000256" key="4">
    <source>
        <dbReference type="HAMAP-Rule" id="MF_02035"/>
    </source>
</evidence>
<evidence type="ECO:0000256" key="5">
    <source>
        <dbReference type="SAM" id="MobiDB-lite"/>
    </source>
</evidence>
<proteinExistence type="inferred from homology"/>
<dbReference type="Pfam" id="PF03781">
    <property type="entry name" value="FGE-sulfatase"/>
    <property type="match status" value="1"/>
</dbReference>
<feature type="binding site" evidence="4">
    <location>
        <position position="175"/>
    </location>
    <ligand>
        <name>Fe cation</name>
        <dbReference type="ChEBI" id="CHEBI:24875"/>
    </ligand>
</feature>
<dbReference type="PANTHER" id="PTHR23150">
    <property type="entry name" value="SULFATASE MODIFYING FACTOR 1, 2"/>
    <property type="match status" value="1"/>
</dbReference>
<comment type="caution">
    <text evidence="8">The sequence shown here is derived from an EMBL/GenBank/DDBJ whole genome shotgun (WGS) entry which is preliminary data.</text>
</comment>
<dbReference type="InterPro" id="IPR034660">
    <property type="entry name" value="DinB/YfiT-like"/>
</dbReference>
<keyword evidence="1 4" id="KW-0560">Oxidoreductase</keyword>
<accession>A0ABW0X961</accession>
<evidence type="ECO:0000259" key="7">
    <source>
        <dbReference type="Pfam" id="PF12867"/>
    </source>
</evidence>
<comment type="cofactor">
    <cofactor evidence="4">
        <name>Fe(2+)</name>
        <dbReference type="ChEBI" id="CHEBI:29033"/>
    </cofactor>
</comment>
<feature type="binding site" evidence="4">
    <location>
        <position position="459"/>
    </location>
    <ligand>
        <name>gamma-L-glutamyl-L-cysteine</name>
        <dbReference type="ChEBI" id="CHEBI:58173"/>
    </ligand>
</feature>
<comment type="similarity">
    <text evidence="4">Belongs to the EgtB family.</text>
</comment>